<keyword evidence="3 5" id="KW-1133">Transmembrane helix</keyword>
<keyword evidence="5" id="KW-0813">Transport</keyword>
<feature type="transmembrane region" description="Helical" evidence="5">
    <location>
        <begin position="26"/>
        <end position="43"/>
    </location>
</feature>
<feature type="transmembrane region" description="Helical" evidence="5">
    <location>
        <begin position="217"/>
        <end position="236"/>
    </location>
</feature>
<dbReference type="GeneID" id="38666963"/>
<dbReference type="Proteomes" id="UP000616143">
    <property type="component" value="Unassembled WGS sequence"/>
</dbReference>
<dbReference type="GO" id="GO:0009977">
    <property type="term" value="F:proton motive force dependent protein transmembrane transporter activity"/>
    <property type="evidence" value="ECO:0007669"/>
    <property type="project" value="TreeGrafter"/>
</dbReference>
<dbReference type="HAMAP" id="MF_00902">
    <property type="entry name" value="TatC"/>
    <property type="match status" value="1"/>
</dbReference>
<dbReference type="GO" id="GO:0065002">
    <property type="term" value="P:intracellular protein transmembrane transport"/>
    <property type="evidence" value="ECO:0007669"/>
    <property type="project" value="TreeGrafter"/>
</dbReference>
<dbReference type="Pfam" id="PF00902">
    <property type="entry name" value="TatC"/>
    <property type="match status" value="1"/>
</dbReference>
<name>A0A348B4G2_9CREN</name>
<comment type="subunit">
    <text evidence="5">Forms a complex with TatA.</text>
</comment>
<dbReference type="PANTHER" id="PTHR30371:SF0">
    <property type="entry name" value="SEC-INDEPENDENT PROTEIN TRANSLOCASE PROTEIN TATC, CHLOROPLASTIC-RELATED"/>
    <property type="match status" value="1"/>
</dbReference>
<reference evidence="6" key="3">
    <citation type="journal article" date="2019" name="BMC Res. Notes">
        <title>Complete genome sequence of the Sulfodiicoccus acidiphilus strain HS-1T, the first crenarchaeon that lacks polB3, isolated from an acidic hot spring in Ohwaku-dani, Hakone, Japan.</title>
        <authorList>
            <person name="Sakai H.D."/>
            <person name="Kurosawa N."/>
        </authorList>
    </citation>
    <scope>NUCLEOTIDE SEQUENCE</scope>
    <source>
        <strain evidence="6">HS-1</strain>
    </source>
</reference>
<comment type="subcellular location">
    <subcellularLocation>
        <location evidence="5">Cell membrane</location>
        <topology evidence="5">Multi-pass membrane protein</topology>
    </subcellularLocation>
    <subcellularLocation>
        <location evidence="1">Membrane</location>
        <topology evidence="1">Multi-pass membrane protein</topology>
    </subcellularLocation>
</comment>
<keyword evidence="5" id="KW-1003">Cell membrane</keyword>
<dbReference type="KEGG" id="sacd:HS1genome_1453"/>
<evidence type="ECO:0000256" key="1">
    <source>
        <dbReference type="ARBA" id="ARBA00004141"/>
    </source>
</evidence>
<dbReference type="GO" id="GO:0033281">
    <property type="term" value="C:TAT protein transport complex"/>
    <property type="evidence" value="ECO:0007669"/>
    <property type="project" value="UniProtKB-UniRule"/>
</dbReference>
<organism evidence="6 8">
    <name type="scientific">Sulfodiicoccus acidiphilus</name>
    <dbReference type="NCBI Taxonomy" id="1670455"/>
    <lineage>
        <taxon>Archaea</taxon>
        <taxon>Thermoproteota</taxon>
        <taxon>Thermoprotei</taxon>
        <taxon>Sulfolobales</taxon>
        <taxon>Sulfolobaceae</taxon>
        <taxon>Sulfodiicoccus</taxon>
    </lineage>
</organism>
<reference evidence="7" key="1">
    <citation type="journal article" date="2014" name="Int. J. Syst. Evol. Microbiol.">
        <title>Complete genome sequence of Corynebacterium casei LMG S-19264T (=DSM 44701T), isolated from a smear-ripened cheese.</title>
        <authorList>
            <consortium name="US DOE Joint Genome Institute (JGI-PGF)"/>
            <person name="Walter F."/>
            <person name="Albersmeier A."/>
            <person name="Kalinowski J."/>
            <person name="Ruckert C."/>
        </authorList>
    </citation>
    <scope>NUCLEOTIDE SEQUENCE</scope>
    <source>
        <strain evidence="7">JCM 31740</strain>
    </source>
</reference>
<evidence type="ECO:0000256" key="2">
    <source>
        <dbReference type="ARBA" id="ARBA00022692"/>
    </source>
</evidence>
<dbReference type="InterPro" id="IPR002033">
    <property type="entry name" value="TatC"/>
</dbReference>
<reference evidence="8" key="2">
    <citation type="submission" date="2018-04" db="EMBL/GenBank/DDBJ databases">
        <title>Complete genome sequence of Sulfodiicoccus acidiphilus strain HS-1.</title>
        <authorList>
            <person name="Sakai H.D."/>
            <person name="Kurosawa N."/>
        </authorList>
    </citation>
    <scope>NUCLEOTIDE SEQUENCE [LARGE SCALE GENOMIC DNA]</scope>
    <source>
        <strain evidence="8">HS-1</strain>
    </source>
</reference>
<gene>
    <name evidence="5" type="primary">tatC</name>
    <name evidence="7" type="ORF">GCM10007116_20990</name>
    <name evidence="6" type="ORF">HS1genome_1453</name>
</gene>
<keyword evidence="4 5" id="KW-0472">Membrane</keyword>
<dbReference type="EMBL" id="AP018553">
    <property type="protein sequence ID" value="BBD73064.1"/>
    <property type="molecule type" value="Genomic_DNA"/>
</dbReference>
<feature type="transmembrane region" description="Helical" evidence="5">
    <location>
        <begin position="177"/>
        <end position="205"/>
    </location>
</feature>
<evidence type="ECO:0000256" key="3">
    <source>
        <dbReference type="ARBA" id="ARBA00022989"/>
    </source>
</evidence>
<keyword evidence="8" id="KW-1185">Reference proteome</keyword>
<comment type="function">
    <text evidence="5">Part of the twin-arginine translocation (Tat) system that transports large folded proteins containing a characteristic twin-arginine motif in their signal peptide across membranes.</text>
</comment>
<protein>
    <recommendedName>
        <fullName evidence="5">Sec-independent protein translocase protein TatC</fullName>
    </recommendedName>
</protein>
<dbReference type="GO" id="GO:0043953">
    <property type="term" value="P:protein transport by the Tat complex"/>
    <property type="evidence" value="ECO:0007669"/>
    <property type="project" value="UniProtKB-UniRule"/>
</dbReference>
<dbReference type="PANTHER" id="PTHR30371">
    <property type="entry name" value="SEC-INDEPENDENT PROTEIN TRANSLOCASE PROTEIN TATC"/>
    <property type="match status" value="1"/>
</dbReference>
<proteinExistence type="inferred from homology"/>
<dbReference type="EMBL" id="BMQS01000027">
    <property type="protein sequence ID" value="GGU03990.1"/>
    <property type="molecule type" value="Genomic_DNA"/>
</dbReference>
<dbReference type="PRINTS" id="PR01840">
    <property type="entry name" value="TATCFAMILY"/>
</dbReference>
<evidence type="ECO:0000256" key="4">
    <source>
        <dbReference type="ARBA" id="ARBA00023136"/>
    </source>
</evidence>
<dbReference type="Proteomes" id="UP000276741">
    <property type="component" value="Chromosome"/>
</dbReference>
<dbReference type="AlphaFoldDB" id="A0A348B4G2"/>
<keyword evidence="5" id="KW-0653">Protein transport</keyword>
<evidence type="ECO:0000313" key="6">
    <source>
        <dbReference type="EMBL" id="BBD73064.1"/>
    </source>
</evidence>
<dbReference type="RefSeq" id="WP_126450229.1">
    <property type="nucleotide sequence ID" value="NZ_AP018553.1"/>
</dbReference>
<keyword evidence="2 5" id="KW-0812">Transmembrane</keyword>
<keyword evidence="5" id="KW-0811">Translocation</keyword>
<accession>A0A348B4G2</accession>
<feature type="transmembrane region" description="Helical" evidence="5">
    <location>
        <begin position="132"/>
        <end position="157"/>
    </location>
</feature>
<comment type="similarity">
    <text evidence="5">Belongs to the TatC family.</text>
</comment>
<sequence length="270" mass="29564">MVAEEVPSSPRLLDHLQELARRARRVLLEVLAVLAIYFAVGITEVKVAGVKVPVPYPTIFQSLSSDFARFLLQTELPKGMTVITVSPFEPIYADLMISIFLAVFTLMPLILREVWGFVSPALYRHEKRLVRYSVLPSIALFAAGASFAYFVIIPAVLKFVMVYDVYLGVKPTIGLQAFVNFLVALMLGTGLAFEFPLVMSGLTYVGAVKSSTWKRNWRWGVVASFVIALIISPGTTGGLIETVIGATLTALYFVGVVASSAIEGRRSPLQ</sequence>
<dbReference type="OrthoDB" id="15305at2157"/>
<feature type="transmembrane region" description="Helical" evidence="5">
    <location>
        <begin position="91"/>
        <end position="111"/>
    </location>
</feature>
<evidence type="ECO:0000313" key="7">
    <source>
        <dbReference type="EMBL" id="GGU03990.1"/>
    </source>
</evidence>
<feature type="transmembrane region" description="Helical" evidence="5">
    <location>
        <begin position="242"/>
        <end position="262"/>
    </location>
</feature>
<evidence type="ECO:0000256" key="5">
    <source>
        <dbReference type="HAMAP-Rule" id="MF_00902"/>
    </source>
</evidence>
<evidence type="ECO:0000313" key="8">
    <source>
        <dbReference type="Proteomes" id="UP000276741"/>
    </source>
</evidence>
<reference evidence="7" key="4">
    <citation type="submission" date="2020-09" db="EMBL/GenBank/DDBJ databases">
        <authorList>
            <person name="Sun Q."/>
            <person name="Ohkuma M."/>
        </authorList>
    </citation>
    <scope>NUCLEOTIDE SEQUENCE</scope>
    <source>
        <strain evidence="7">JCM 31740</strain>
    </source>
</reference>